<feature type="transmembrane region" description="Helical" evidence="1">
    <location>
        <begin position="146"/>
        <end position="164"/>
    </location>
</feature>
<dbReference type="SUPFAM" id="SSF54909">
    <property type="entry name" value="Dimeric alpha+beta barrel"/>
    <property type="match status" value="1"/>
</dbReference>
<protein>
    <recommendedName>
        <fullName evidence="2">ABM domain-containing protein</fullName>
    </recommendedName>
</protein>
<dbReference type="PANTHER" id="PTHR40057">
    <property type="entry name" value="SLR1162 PROTEIN"/>
    <property type="match status" value="1"/>
</dbReference>
<dbReference type="Pfam" id="PF03992">
    <property type="entry name" value="ABM"/>
    <property type="match status" value="1"/>
</dbReference>
<dbReference type="InterPro" id="IPR038762">
    <property type="entry name" value="ABM_predict"/>
</dbReference>
<keyword evidence="1" id="KW-1133">Transmembrane helix</keyword>
<dbReference type="PANTHER" id="PTHR40057:SF1">
    <property type="entry name" value="SLR1162 PROTEIN"/>
    <property type="match status" value="1"/>
</dbReference>
<dbReference type="EMBL" id="JACHZF010000014">
    <property type="protein sequence ID" value="MBB3331311.1"/>
    <property type="molecule type" value="Genomic_DNA"/>
</dbReference>
<dbReference type="Proteomes" id="UP000553442">
    <property type="component" value="Unassembled WGS sequence"/>
</dbReference>
<keyword evidence="1" id="KW-0812">Transmembrane</keyword>
<accession>A0A7W5PBU9</accession>
<name>A0A7W5PBU9_9GAMM</name>
<sequence length="192" mass="21339">MSPAPVTLMVARRVARGRYRDFTAWLEEGRDLASDFSGYLGSGVLAPPPGDDEYQLIFRFRDADTLSAWEHSASRRAWLARGEGLFVAPHEHRATGLDGWFQDATGQAPPRWKQAIAIWLAFFPVSLLFQALFGGLLAGLPLLPKVLVSTLALTPVMVFLFIPLSMRLLGPWLRGEVSILARLGRRMHQRGA</sequence>
<dbReference type="RefSeq" id="WP_183331817.1">
    <property type="nucleotide sequence ID" value="NZ_JACHZF010000014.1"/>
</dbReference>
<dbReference type="AlphaFoldDB" id="A0A7W5PBU9"/>
<evidence type="ECO:0000259" key="2">
    <source>
        <dbReference type="Pfam" id="PF03992"/>
    </source>
</evidence>
<keyword evidence="4" id="KW-1185">Reference proteome</keyword>
<proteinExistence type="predicted"/>
<evidence type="ECO:0000313" key="3">
    <source>
        <dbReference type="EMBL" id="MBB3331311.1"/>
    </source>
</evidence>
<dbReference type="Gene3D" id="3.30.70.100">
    <property type="match status" value="1"/>
</dbReference>
<evidence type="ECO:0000313" key="4">
    <source>
        <dbReference type="Proteomes" id="UP000553442"/>
    </source>
</evidence>
<evidence type="ECO:0000256" key="1">
    <source>
        <dbReference type="SAM" id="Phobius"/>
    </source>
</evidence>
<feature type="transmembrane region" description="Helical" evidence="1">
    <location>
        <begin position="116"/>
        <end position="140"/>
    </location>
</feature>
<dbReference type="InterPro" id="IPR011008">
    <property type="entry name" value="Dimeric_a/b-barrel"/>
</dbReference>
<feature type="domain" description="ABM" evidence="2">
    <location>
        <begin position="5"/>
        <end position="80"/>
    </location>
</feature>
<comment type="caution">
    <text evidence="3">The sequence shown here is derived from an EMBL/GenBank/DDBJ whole genome shotgun (WGS) entry which is preliminary data.</text>
</comment>
<dbReference type="InterPro" id="IPR007138">
    <property type="entry name" value="ABM_dom"/>
</dbReference>
<organism evidence="3 4">
    <name type="scientific">Halomonas campaniensis</name>
    <dbReference type="NCBI Taxonomy" id="213554"/>
    <lineage>
        <taxon>Bacteria</taxon>
        <taxon>Pseudomonadati</taxon>
        <taxon>Pseudomonadota</taxon>
        <taxon>Gammaproteobacteria</taxon>
        <taxon>Oceanospirillales</taxon>
        <taxon>Halomonadaceae</taxon>
        <taxon>Halomonas</taxon>
    </lineage>
</organism>
<reference evidence="3 4" key="1">
    <citation type="submission" date="2020-08" db="EMBL/GenBank/DDBJ databases">
        <title>Genomic Encyclopedia of Archaeal and Bacterial Type Strains, Phase II (KMG-II): from individual species to whole genera.</title>
        <authorList>
            <person name="Goeker M."/>
        </authorList>
    </citation>
    <scope>NUCLEOTIDE SEQUENCE [LARGE SCALE GENOMIC DNA]</scope>
    <source>
        <strain evidence="3 4">5AG</strain>
    </source>
</reference>
<keyword evidence="1" id="KW-0472">Membrane</keyword>
<gene>
    <name evidence="3" type="ORF">BDK63_002194</name>
</gene>